<dbReference type="PANTHER" id="PTHR11469">
    <property type="entry name" value="GLUCOSE-6-PHOSPHATE ISOMERASE"/>
    <property type="match status" value="1"/>
</dbReference>
<evidence type="ECO:0000256" key="2">
    <source>
        <dbReference type="ARBA" id="ARBA00006604"/>
    </source>
</evidence>
<feature type="active site" evidence="7">
    <location>
        <position position="494"/>
    </location>
</feature>
<dbReference type="GO" id="GO:0006094">
    <property type="term" value="P:gluconeogenesis"/>
    <property type="evidence" value="ECO:0007669"/>
    <property type="project" value="UniProtKB-UniRule"/>
</dbReference>
<proteinExistence type="inferred from homology"/>
<keyword evidence="10" id="KW-1185">Reference proteome</keyword>
<dbReference type="OrthoDB" id="140919at2"/>
<comment type="pathway">
    <text evidence="1 7 8">Carbohydrate degradation; glycolysis; D-glyceraldehyde 3-phosphate and glycerone phosphate from D-glucose: step 2/4.</text>
</comment>
<dbReference type="EMBL" id="UHIC01000001">
    <property type="protein sequence ID" value="SUO93624.1"/>
    <property type="molecule type" value="Genomic_DNA"/>
</dbReference>
<dbReference type="PROSITE" id="PS00765">
    <property type="entry name" value="P_GLUCOSE_ISOMERASE_1"/>
    <property type="match status" value="1"/>
</dbReference>
<dbReference type="PROSITE" id="PS00174">
    <property type="entry name" value="P_GLUCOSE_ISOMERASE_2"/>
    <property type="match status" value="1"/>
</dbReference>
<dbReference type="InterPro" id="IPR046348">
    <property type="entry name" value="SIS_dom_sf"/>
</dbReference>
<protein>
    <recommendedName>
        <fullName evidence="7">Glucose-6-phosphate isomerase</fullName>
        <shortName evidence="7">GPI</shortName>
        <ecNumber evidence="7">5.3.1.9</ecNumber>
    </recommendedName>
    <alternativeName>
        <fullName evidence="7">Phosphoglucose isomerase</fullName>
        <shortName evidence="7">PGI</shortName>
    </alternativeName>
    <alternativeName>
        <fullName evidence="7">Phosphohexose isomerase</fullName>
        <shortName evidence="7">PHI</shortName>
    </alternativeName>
</protein>
<dbReference type="InterPro" id="IPR035476">
    <property type="entry name" value="SIS_PGI_1"/>
</dbReference>
<dbReference type="UniPathway" id="UPA00109">
    <property type="reaction ID" value="UER00181"/>
</dbReference>
<dbReference type="Gene3D" id="1.10.1390.10">
    <property type="match status" value="1"/>
</dbReference>
<evidence type="ECO:0000256" key="7">
    <source>
        <dbReference type="HAMAP-Rule" id="MF_00473"/>
    </source>
</evidence>
<dbReference type="RefSeq" id="WP_072577216.1">
    <property type="nucleotide sequence ID" value="NZ_LWHB01000145.1"/>
</dbReference>
<dbReference type="PANTHER" id="PTHR11469:SF1">
    <property type="entry name" value="GLUCOSE-6-PHOSPHATE ISOMERASE"/>
    <property type="match status" value="1"/>
</dbReference>
<keyword evidence="5 7" id="KW-0413">Isomerase</keyword>
<dbReference type="GO" id="GO:0006096">
    <property type="term" value="P:glycolytic process"/>
    <property type="evidence" value="ECO:0007669"/>
    <property type="project" value="UniProtKB-UniRule"/>
</dbReference>
<comment type="function">
    <text evidence="7">Catalyzes the reversible isomerization of glucose-6-phosphate to fructose-6-phosphate.</text>
</comment>
<evidence type="ECO:0000256" key="6">
    <source>
        <dbReference type="ARBA" id="ARBA00029321"/>
    </source>
</evidence>
<dbReference type="NCBIfam" id="NF001211">
    <property type="entry name" value="PRK00179.1"/>
    <property type="match status" value="1"/>
</dbReference>
<dbReference type="Proteomes" id="UP000254601">
    <property type="component" value="Unassembled WGS sequence"/>
</dbReference>
<organism evidence="9 10">
    <name type="scientific">Suttonella ornithocola</name>
    <dbReference type="NCBI Taxonomy" id="279832"/>
    <lineage>
        <taxon>Bacteria</taxon>
        <taxon>Pseudomonadati</taxon>
        <taxon>Pseudomonadota</taxon>
        <taxon>Gammaproteobacteria</taxon>
        <taxon>Cardiobacteriales</taxon>
        <taxon>Cardiobacteriaceae</taxon>
        <taxon>Suttonella</taxon>
    </lineage>
</organism>
<dbReference type="SUPFAM" id="SSF53697">
    <property type="entry name" value="SIS domain"/>
    <property type="match status" value="1"/>
</dbReference>
<comment type="pathway">
    <text evidence="7">Carbohydrate biosynthesis; gluconeogenesis.</text>
</comment>
<comment type="catalytic activity">
    <reaction evidence="6 7 8">
        <text>alpha-D-glucose 6-phosphate = beta-D-fructose 6-phosphate</text>
        <dbReference type="Rhea" id="RHEA:11816"/>
        <dbReference type="ChEBI" id="CHEBI:57634"/>
        <dbReference type="ChEBI" id="CHEBI:58225"/>
        <dbReference type="EC" id="5.3.1.9"/>
    </reaction>
</comment>
<name>A0A380MN69_9GAMM</name>
<dbReference type="PRINTS" id="PR00662">
    <property type="entry name" value="G6PISOMERASE"/>
</dbReference>
<sequence>MSHIHEKLREHAAQIQNTTLTELFAQEPNRIADNTYQIAGIYADLSKNHINQQTAKLWQQWAEQAGVAEGIAAITRGDNVNTGEHRPALHHALRAPAEGEFVVNGIDVNAEIRDVRQRMKSISKEIRNGNWKGYDGQTITDIIHIGIGGSELGPRLLCEAFAHEADGPNIHFLATPDPVQIRHLQKQLNPATTLLIVASKSFGTEETLENAKIMRDWLRQAGGEATDQRMIALSANVEKAAAFGITAERVLPFWDWVGGRFSLWSAISLPFILQNGYDYYARLLNGAHQMDQHFQTADTQDNLPIQLALLDCWYNHYFGINNRSLIMYAHSLAPFPQYLQQLDMESLGKRATRDGKPLTQPSGMIIWGGTGTEAQHAFFQLLHQGQRRIPLDFITVKKAPEGMEHAASIIHGHCLAQAEALMRGRDESDLQDIPEAERYQRTCPGNRPSTMLILDELTPECLGAMIALYEHKTTILGILYDVNAYDQWGVELGKVLAKGTEASLRGEIGKHHDASTESLIKHLKS</sequence>
<dbReference type="CDD" id="cd05016">
    <property type="entry name" value="SIS_PGI_2"/>
    <property type="match status" value="1"/>
</dbReference>
<dbReference type="GO" id="GO:0048029">
    <property type="term" value="F:monosaccharide binding"/>
    <property type="evidence" value="ECO:0007669"/>
    <property type="project" value="TreeGrafter"/>
</dbReference>
<dbReference type="GO" id="GO:0004347">
    <property type="term" value="F:glucose-6-phosphate isomerase activity"/>
    <property type="evidence" value="ECO:0007669"/>
    <property type="project" value="UniProtKB-UniRule"/>
</dbReference>
<evidence type="ECO:0000313" key="9">
    <source>
        <dbReference type="EMBL" id="SUO93624.1"/>
    </source>
</evidence>
<comment type="subcellular location">
    <subcellularLocation>
        <location evidence="7">Cytoplasm</location>
    </subcellularLocation>
</comment>
<feature type="active site" evidence="7">
    <location>
        <position position="376"/>
    </location>
</feature>
<evidence type="ECO:0000256" key="5">
    <source>
        <dbReference type="ARBA" id="ARBA00023235"/>
    </source>
</evidence>
<dbReference type="GO" id="GO:0051156">
    <property type="term" value="P:glucose 6-phosphate metabolic process"/>
    <property type="evidence" value="ECO:0007669"/>
    <property type="project" value="TreeGrafter"/>
</dbReference>
<accession>A0A380MN69</accession>
<dbReference type="Pfam" id="PF00342">
    <property type="entry name" value="PGI"/>
    <property type="match status" value="1"/>
</dbReference>
<dbReference type="Gene3D" id="3.40.50.10490">
    <property type="entry name" value="Glucose-6-phosphate isomerase like protein, domain 1"/>
    <property type="match status" value="2"/>
</dbReference>
<dbReference type="HAMAP" id="MF_00473">
    <property type="entry name" value="G6P_isomerase"/>
    <property type="match status" value="1"/>
</dbReference>
<dbReference type="InterPro" id="IPR035482">
    <property type="entry name" value="SIS_PGI_2"/>
</dbReference>
<evidence type="ECO:0000256" key="8">
    <source>
        <dbReference type="RuleBase" id="RU000612"/>
    </source>
</evidence>
<dbReference type="AlphaFoldDB" id="A0A380MN69"/>
<gene>
    <name evidence="7 9" type="primary">pgi</name>
    <name evidence="9" type="ORF">NCTC13337_00325</name>
</gene>
<evidence type="ECO:0000256" key="4">
    <source>
        <dbReference type="ARBA" id="ARBA00023152"/>
    </source>
</evidence>
<dbReference type="PROSITE" id="PS51463">
    <property type="entry name" value="P_GLUCOSE_ISOMERASE_3"/>
    <property type="match status" value="1"/>
</dbReference>
<dbReference type="InterPro" id="IPR023096">
    <property type="entry name" value="G6P_Isomerase_C"/>
</dbReference>
<dbReference type="InterPro" id="IPR018189">
    <property type="entry name" value="Phosphoglucose_isomerase_CS"/>
</dbReference>
<dbReference type="EC" id="5.3.1.9" evidence="7"/>
<reference evidence="9 10" key="1">
    <citation type="submission" date="2018-06" db="EMBL/GenBank/DDBJ databases">
        <authorList>
            <consortium name="Pathogen Informatics"/>
            <person name="Doyle S."/>
        </authorList>
    </citation>
    <scope>NUCLEOTIDE SEQUENCE [LARGE SCALE GENOMIC DNA]</scope>
    <source>
        <strain evidence="9 10">NCTC13337</strain>
    </source>
</reference>
<evidence type="ECO:0000256" key="1">
    <source>
        <dbReference type="ARBA" id="ARBA00004926"/>
    </source>
</evidence>
<dbReference type="InterPro" id="IPR001672">
    <property type="entry name" value="G6P_Isomerase"/>
</dbReference>
<comment type="similarity">
    <text evidence="2 7 8">Belongs to the GPI family.</text>
</comment>
<keyword evidence="7" id="KW-0963">Cytoplasm</keyword>
<dbReference type="GO" id="GO:0005829">
    <property type="term" value="C:cytosol"/>
    <property type="evidence" value="ECO:0007669"/>
    <property type="project" value="TreeGrafter"/>
</dbReference>
<keyword evidence="3 7" id="KW-0312">Gluconeogenesis</keyword>
<evidence type="ECO:0000256" key="3">
    <source>
        <dbReference type="ARBA" id="ARBA00022432"/>
    </source>
</evidence>
<evidence type="ECO:0000313" key="10">
    <source>
        <dbReference type="Proteomes" id="UP000254601"/>
    </source>
</evidence>
<dbReference type="UniPathway" id="UPA00138"/>
<dbReference type="CDD" id="cd05015">
    <property type="entry name" value="SIS_PGI_1"/>
    <property type="match status" value="1"/>
</dbReference>
<dbReference type="GO" id="GO:0097367">
    <property type="term" value="F:carbohydrate derivative binding"/>
    <property type="evidence" value="ECO:0007669"/>
    <property type="project" value="InterPro"/>
</dbReference>
<feature type="active site" description="Proton donor" evidence="7">
    <location>
        <position position="345"/>
    </location>
</feature>
<keyword evidence="4 7" id="KW-0324">Glycolysis</keyword>